<comment type="caution">
    <text evidence="4">The sequence shown here is derived from an EMBL/GenBank/DDBJ whole genome shotgun (WGS) entry which is preliminary data.</text>
</comment>
<keyword evidence="5" id="KW-1185">Reference proteome</keyword>
<comment type="similarity">
    <text evidence="1">Belongs to the GILT family.</text>
</comment>
<reference evidence="4 5" key="1">
    <citation type="journal article" date="2013" name="Curr. Biol.">
        <title>The Genome of the Foraminiferan Reticulomyxa filosa.</title>
        <authorList>
            <person name="Glockner G."/>
            <person name="Hulsmann N."/>
            <person name="Schleicher M."/>
            <person name="Noegel A.A."/>
            <person name="Eichinger L."/>
            <person name="Gallinger C."/>
            <person name="Pawlowski J."/>
            <person name="Sierra R."/>
            <person name="Euteneuer U."/>
            <person name="Pillet L."/>
            <person name="Moustafa A."/>
            <person name="Platzer M."/>
            <person name="Groth M."/>
            <person name="Szafranski K."/>
            <person name="Schliwa M."/>
        </authorList>
    </citation>
    <scope>NUCLEOTIDE SEQUENCE [LARGE SCALE GENOMIC DNA]</scope>
</reference>
<dbReference type="GO" id="GO:0016671">
    <property type="term" value="F:oxidoreductase activity, acting on a sulfur group of donors, disulfide as acceptor"/>
    <property type="evidence" value="ECO:0007669"/>
    <property type="project" value="InterPro"/>
</dbReference>
<evidence type="ECO:0000313" key="5">
    <source>
        <dbReference type="Proteomes" id="UP000023152"/>
    </source>
</evidence>
<dbReference type="Proteomes" id="UP000023152">
    <property type="component" value="Unassembled WGS sequence"/>
</dbReference>
<dbReference type="InterPro" id="IPR004911">
    <property type="entry name" value="Interferon-induced_GILT"/>
</dbReference>
<name>X6LNK8_RETFI</name>
<evidence type="ECO:0000256" key="3">
    <source>
        <dbReference type="SAM" id="MobiDB-lite"/>
    </source>
</evidence>
<feature type="compositionally biased region" description="Basic and acidic residues" evidence="3">
    <location>
        <begin position="216"/>
        <end position="229"/>
    </location>
</feature>
<accession>X6LNK8</accession>
<evidence type="ECO:0000313" key="4">
    <source>
        <dbReference type="EMBL" id="ETO02941.1"/>
    </source>
</evidence>
<proteinExistence type="inferred from homology"/>
<protein>
    <submittedName>
        <fullName evidence="4">Uncharacterized protein</fullName>
    </submittedName>
</protein>
<dbReference type="EMBL" id="ASPP01034545">
    <property type="protein sequence ID" value="ETO02941.1"/>
    <property type="molecule type" value="Genomic_DNA"/>
</dbReference>
<organism evidence="4 5">
    <name type="scientific">Reticulomyxa filosa</name>
    <dbReference type="NCBI Taxonomy" id="46433"/>
    <lineage>
        <taxon>Eukaryota</taxon>
        <taxon>Sar</taxon>
        <taxon>Rhizaria</taxon>
        <taxon>Retaria</taxon>
        <taxon>Foraminifera</taxon>
        <taxon>Monothalamids</taxon>
        <taxon>Reticulomyxidae</taxon>
        <taxon>Reticulomyxa</taxon>
    </lineage>
</organism>
<dbReference type="OrthoDB" id="958254at2759"/>
<keyword evidence="2" id="KW-0325">Glycoprotein</keyword>
<gene>
    <name evidence="4" type="ORF">RFI_34469</name>
</gene>
<sequence>MKQKIECNTVQPCKPWFTKLYCRIICPVYNTPGFLDIASIEMVYYGFEQYKESNEGVYMYTCQHGPNERLDQRIESCGIDLEQYSAVAYILFIPFIMNLEIKLNVAIMKLLIVIPLQYAQTVANDLDMNWDAINACFDSIQKTILLCIKHSLLSNYHLNCLYYVQMTSKQLKEVVLSDDEQLDNPIEEDEEAILLVDPKDVNVDNTVTTTVQKTQPTEENKSNEHNNFR</sequence>
<feature type="region of interest" description="Disordered" evidence="3">
    <location>
        <begin position="210"/>
        <end position="229"/>
    </location>
</feature>
<evidence type="ECO:0000256" key="1">
    <source>
        <dbReference type="ARBA" id="ARBA00005679"/>
    </source>
</evidence>
<dbReference type="AlphaFoldDB" id="X6LNK8"/>
<evidence type="ECO:0000256" key="2">
    <source>
        <dbReference type="ARBA" id="ARBA00023180"/>
    </source>
</evidence>
<dbReference type="Pfam" id="PF03227">
    <property type="entry name" value="GILT"/>
    <property type="match status" value="1"/>
</dbReference>